<evidence type="ECO:0000313" key="2">
    <source>
        <dbReference type="Proteomes" id="UP000306319"/>
    </source>
</evidence>
<protein>
    <submittedName>
        <fullName evidence="1">Mannose-1-phosphate guanylyltransferase</fullName>
    </submittedName>
</protein>
<proteinExistence type="predicted"/>
<dbReference type="EMBL" id="SRYB01000026">
    <property type="protein sequence ID" value="TGY77347.1"/>
    <property type="molecule type" value="Genomic_DNA"/>
</dbReference>
<organism evidence="1 2">
    <name type="scientific">Lepagella muris</name>
    <dbReference type="NCBI Taxonomy" id="3032870"/>
    <lineage>
        <taxon>Bacteria</taxon>
        <taxon>Pseudomonadati</taxon>
        <taxon>Bacteroidota</taxon>
        <taxon>Bacteroidia</taxon>
        <taxon>Bacteroidales</taxon>
        <taxon>Muribaculaceae</taxon>
        <taxon>Lepagella</taxon>
    </lineage>
</organism>
<comment type="caution">
    <text evidence="1">The sequence shown here is derived from an EMBL/GenBank/DDBJ whole genome shotgun (WGS) entry which is preliminary data.</text>
</comment>
<accession>A0AC61RBZ3</accession>
<keyword evidence="1" id="KW-0808">Transferase</keyword>
<dbReference type="Proteomes" id="UP000306319">
    <property type="component" value="Unassembled WGS sequence"/>
</dbReference>
<sequence>MNSHRYCVIMCGGVGSRFWPFSRNDRPKQFLDFFGTGKSLLQLTVDRISSVVKQENIILVTNRQYADIIREQLPAIRESNILLEPSRRNTAPCICWAARHICALDPHASIVTLPSDHLVLKEKEFEKAIREGFEFVENGDRLLTLGIQPTGPNTGYGYIQQGAPEASYPGIKKVKSFTEKPDLKMAEMFLASGEFFWNSGIFLWSAESILKAFEKYDPDTYQLFTPNQEGVYGTPAEPAFIDSIFPNATSISIDYAIMEKADNVFVKTVDLGWSDLGTWKALYEASPRNSDGNVTQNCKVLANGCSGTMFAANGDKIIVAAGLKDYIVADTENALLIYPIADEQKIRLIVNEVKSKFGDDFV</sequence>
<name>A0AC61RBZ3_9BACT</name>
<keyword evidence="2" id="KW-1185">Reference proteome</keyword>
<evidence type="ECO:0000313" key="1">
    <source>
        <dbReference type="EMBL" id="TGY77347.1"/>
    </source>
</evidence>
<gene>
    <name evidence="1" type="ORF">E5331_14870</name>
</gene>
<reference evidence="1" key="1">
    <citation type="submission" date="2019-04" db="EMBL/GenBank/DDBJ databases">
        <title>Microbes associate with the intestines of laboratory mice.</title>
        <authorList>
            <person name="Navarre W."/>
            <person name="Wong E."/>
            <person name="Huang K."/>
            <person name="Tropini C."/>
            <person name="Ng K."/>
            <person name="Yu B."/>
        </authorList>
    </citation>
    <scope>NUCLEOTIDE SEQUENCE</scope>
    <source>
        <strain evidence="1">NM04_E33</strain>
    </source>
</reference>
<keyword evidence="1" id="KW-0548">Nucleotidyltransferase</keyword>